<accession>A0A4R6Y1A9</accession>
<evidence type="ECO:0000313" key="1">
    <source>
        <dbReference type="EMBL" id="TDR28936.1"/>
    </source>
</evidence>
<proteinExistence type="predicted"/>
<keyword evidence="2" id="KW-1185">Reference proteome</keyword>
<gene>
    <name evidence="1" type="ORF">DFR44_1305</name>
</gene>
<protein>
    <submittedName>
        <fullName evidence="1">Uncharacterized protein</fullName>
    </submittedName>
</protein>
<dbReference type="AlphaFoldDB" id="A0A4R6Y1A9"/>
<dbReference type="Proteomes" id="UP000294480">
    <property type="component" value="Unassembled WGS sequence"/>
</dbReference>
<name>A0A4R6Y1A9_9BURK</name>
<reference evidence="1 2" key="1">
    <citation type="submission" date="2019-03" db="EMBL/GenBank/DDBJ databases">
        <title>Genomic Encyclopedia of Type Strains, Phase IV (KMG-IV): sequencing the most valuable type-strain genomes for metagenomic binning, comparative biology and taxonomic classification.</title>
        <authorList>
            <person name="Goeker M."/>
        </authorList>
    </citation>
    <scope>NUCLEOTIDE SEQUENCE [LARGE SCALE GENOMIC DNA]</scope>
    <source>
        <strain evidence="1 2">DSM 102852</strain>
    </source>
</reference>
<evidence type="ECO:0000313" key="2">
    <source>
        <dbReference type="Proteomes" id="UP000294480"/>
    </source>
</evidence>
<organism evidence="1 2">
    <name type="scientific">Hydromonas duriensis</name>
    <dbReference type="NCBI Taxonomy" id="1527608"/>
    <lineage>
        <taxon>Bacteria</taxon>
        <taxon>Pseudomonadati</taxon>
        <taxon>Pseudomonadota</taxon>
        <taxon>Betaproteobacteria</taxon>
        <taxon>Burkholderiales</taxon>
        <taxon>Burkholderiaceae</taxon>
        <taxon>Hydromonas</taxon>
    </lineage>
</organism>
<sequence>MLKSFTPTGYTIPLGMVYLDFIMEITMSEVVQVQVMGKTYPIVVQQDDWPESPREWSNLGTMSCLHRRYKLGDEQLPISDYCEAMTDHLSVLAYERFIKSEFSSKYLDSDNDELNRAGLDRAQAWVEQNMIVLPLYLMDHSGLSMRTSPFGCSWDSGQVGFIFCTKDKARQELGVKRLTARHIERIELMLKNEVELYSNYLNGSVYCYHSDELDVSSGGFFGYDHDESGLVESAISDISWVLRQKLKSHHQKLKSQITHKVPLHHRVPLPF</sequence>
<comment type="caution">
    <text evidence="1">The sequence shown here is derived from an EMBL/GenBank/DDBJ whole genome shotgun (WGS) entry which is preliminary data.</text>
</comment>
<dbReference type="EMBL" id="SNZE01000030">
    <property type="protein sequence ID" value="TDR28936.1"/>
    <property type="molecule type" value="Genomic_DNA"/>
</dbReference>